<reference evidence="1 2" key="1">
    <citation type="journal article" date="2014" name="Nat. Commun.">
        <title>Multiple recent horizontal transfers of a large genomic region in cheese making fungi.</title>
        <authorList>
            <person name="Cheeseman K."/>
            <person name="Ropars J."/>
            <person name="Renault P."/>
            <person name="Dupont J."/>
            <person name="Gouzy J."/>
            <person name="Branca A."/>
            <person name="Abraham A.L."/>
            <person name="Ceppi M."/>
            <person name="Conseiller E."/>
            <person name="Debuchy R."/>
            <person name="Malagnac F."/>
            <person name="Goarin A."/>
            <person name="Silar P."/>
            <person name="Lacoste S."/>
            <person name="Sallet E."/>
            <person name="Bensimon A."/>
            <person name="Giraud T."/>
            <person name="Brygoo Y."/>
        </authorList>
    </citation>
    <scope>NUCLEOTIDE SEQUENCE [LARGE SCALE GENOMIC DNA]</scope>
    <source>
        <strain evidence="2">FM 013</strain>
    </source>
</reference>
<dbReference type="STRING" id="1429867.A0A0G4PI47"/>
<keyword evidence="2" id="KW-1185">Reference proteome</keyword>
<proteinExistence type="predicted"/>
<evidence type="ECO:0000313" key="1">
    <source>
        <dbReference type="EMBL" id="CRL26004.1"/>
    </source>
</evidence>
<sequence length="245" mass="25744">MPSVCCGSSQSSFWGLLAEFRISSKSLGPPVSFCSVDYLVQIIAKRRSEAAVLPESGRSSDHPKNPIAGVIRFRATDEQPSIQLGLEEGAMLAAISNESGAHSASAASGIWKWIPIPTRYCGGVPVGEGALVLVFESAEVNMAAASLYAVKSGAYTLVATVGRPAAFSPDGREITSIPASLPAETVPFLLISINTTGFSSASSYNINGEQSWGILEQIRGGWPKGAPKINGTFIDHKVNNISTFP</sequence>
<dbReference type="Proteomes" id="UP000053732">
    <property type="component" value="Unassembled WGS sequence"/>
</dbReference>
<gene>
    <name evidence="1" type="ORF">PCAMFM013_S016g000285</name>
</gene>
<name>A0A0G4PI47_PENC3</name>
<accession>A0A0G4PI47</accession>
<evidence type="ECO:0000313" key="2">
    <source>
        <dbReference type="Proteomes" id="UP000053732"/>
    </source>
</evidence>
<dbReference type="EMBL" id="HG793149">
    <property type="protein sequence ID" value="CRL26004.1"/>
    <property type="molecule type" value="Genomic_DNA"/>
</dbReference>
<protein>
    <submittedName>
        <fullName evidence="1">Str. FM013</fullName>
    </submittedName>
</protein>
<dbReference type="AlphaFoldDB" id="A0A0G4PI47"/>
<organism evidence="1 2">
    <name type="scientific">Penicillium camemberti (strain FM 013)</name>
    <dbReference type="NCBI Taxonomy" id="1429867"/>
    <lineage>
        <taxon>Eukaryota</taxon>
        <taxon>Fungi</taxon>
        <taxon>Dikarya</taxon>
        <taxon>Ascomycota</taxon>
        <taxon>Pezizomycotina</taxon>
        <taxon>Eurotiomycetes</taxon>
        <taxon>Eurotiomycetidae</taxon>
        <taxon>Eurotiales</taxon>
        <taxon>Aspergillaceae</taxon>
        <taxon>Penicillium</taxon>
    </lineage>
</organism>